<dbReference type="AlphaFoldDB" id="A0A125TZC4"/>
<proteinExistence type="predicted"/>
<sequence length="50" mass="5525">MNAEISQDVLNRLLIESIGSPDLSDKKLVDLSSNLLSLSCVYTSCHNCRE</sequence>
<comment type="caution">
    <text evidence="1">The sequence shown here is derived from an EMBL/GenBank/DDBJ whole genome shotgun (WGS) entry which is preliminary data.</text>
</comment>
<gene>
    <name evidence="1" type="ORF">AZ78_5141</name>
</gene>
<organism evidence="1 2">
    <name type="scientific">Lysobacter capsici AZ78</name>
    <dbReference type="NCBI Taxonomy" id="1444315"/>
    <lineage>
        <taxon>Bacteria</taxon>
        <taxon>Pseudomonadati</taxon>
        <taxon>Pseudomonadota</taxon>
        <taxon>Gammaproteobacteria</taxon>
        <taxon>Lysobacterales</taxon>
        <taxon>Lysobacteraceae</taxon>
        <taxon>Lysobacter</taxon>
    </lineage>
</organism>
<accession>A0A125TZC4</accession>
<evidence type="ECO:0000313" key="1">
    <source>
        <dbReference type="EMBL" id="KWS02008.1"/>
    </source>
</evidence>
<dbReference type="EMBL" id="JAJA02000003">
    <property type="protein sequence ID" value="KWS02008.1"/>
    <property type="molecule type" value="Genomic_DNA"/>
</dbReference>
<dbReference type="Proteomes" id="UP000023435">
    <property type="component" value="Unassembled WGS sequence"/>
</dbReference>
<evidence type="ECO:0000313" key="2">
    <source>
        <dbReference type="Proteomes" id="UP000023435"/>
    </source>
</evidence>
<name>A0A125TZC4_9GAMM</name>
<keyword evidence="2" id="KW-1185">Reference proteome</keyword>
<reference evidence="1 2" key="1">
    <citation type="journal article" date="2014" name="Genome Announc.">
        <title>Draft Genome Sequence of Lysobacter capsici AZ78, a Bacterium Antagonistic to Plant-Pathogenic Oomycetes.</title>
        <authorList>
            <person name="Puopolo G."/>
            <person name="Sonego P."/>
            <person name="Engelen K."/>
            <person name="Pertot I."/>
        </authorList>
    </citation>
    <scope>NUCLEOTIDE SEQUENCE [LARGE SCALE GENOMIC DNA]</scope>
    <source>
        <strain evidence="1 2">AZ78</strain>
    </source>
</reference>
<protein>
    <submittedName>
        <fullName evidence="1">Uncharacterized protein</fullName>
    </submittedName>
</protein>